<reference evidence="1 2" key="1">
    <citation type="submission" date="2019-06" db="EMBL/GenBank/DDBJ databases">
        <title>Genome sequencing of plant associated microbes to promote plant fitness in Sorghum bicolor and Oryza sativa.</title>
        <authorList>
            <person name="Coleman-Derr D."/>
        </authorList>
    </citation>
    <scope>NUCLEOTIDE SEQUENCE [LARGE SCALE GENOMIC DNA]</scope>
    <source>
        <strain evidence="1 2">KV-663</strain>
    </source>
</reference>
<dbReference type="EMBL" id="VFPM01000001">
    <property type="protein sequence ID" value="TQM63727.1"/>
    <property type="molecule type" value="Genomic_DNA"/>
</dbReference>
<name>A0A543HZF2_9MICO</name>
<dbReference type="AlphaFoldDB" id="A0A543HZF2"/>
<gene>
    <name evidence="1" type="ORF">FBY41_0071</name>
</gene>
<evidence type="ECO:0000313" key="2">
    <source>
        <dbReference type="Proteomes" id="UP000316747"/>
    </source>
</evidence>
<accession>A0A543HZF2</accession>
<comment type="caution">
    <text evidence="1">The sequence shown here is derived from an EMBL/GenBank/DDBJ whole genome shotgun (WGS) entry which is preliminary data.</text>
</comment>
<protein>
    <submittedName>
        <fullName evidence="1">Uncharacterized protein</fullName>
    </submittedName>
</protein>
<organism evidence="1 2">
    <name type="scientific">Humibacillus xanthopallidus</name>
    <dbReference type="NCBI Taxonomy" id="412689"/>
    <lineage>
        <taxon>Bacteria</taxon>
        <taxon>Bacillati</taxon>
        <taxon>Actinomycetota</taxon>
        <taxon>Actinomycetes</taxon>
        <taxon>Micrococcales</taxon>
        <taxon>Intrasporangiaceae</taxon>
        <taxon>Humibacillus</taxon>
    </lineage>
</organism>
<sequence>MAQPQPQPNLPIEMSPTAGLNVAEMAGLVAVSRMAVRRSGRGSRTSAAVKALGAAI</sequence>
<evidence type="ECO:0000313" key="1">
    <source>
        <dbReference type="EMBL" id="TQM63727.1"/>
    </source>
</evidence>
<keyword evidence="2" id="KW-1185">Reference proteome</keyword>
<dbReference type="Proteomes" id="UP000316747">
    <property type="component" value="Unassembled WGS sequence"/>
</dbReference>
<proteinExistence type="predicted"/>